<feature type="region of interest" description="Disordered" evidence="1">
    <location>
        <begin position="1"/>
        <end position="42"/>
    </location>
</feature>
<dbReference type="EMBL" id="BAAAQT010000006">
    <property type="protein sequence ID" value="GAA2174392.1"/>
    <property type="molecule type" value="Genomic_DNA"/>
</dbReference>
<dbReference type="SUPFAM" id="SSF50475">
    <property type="entry name" value="FMN-binding split barrel"/>
    <property type="match status" value="1"/>
</dbReference>
<dbReference type="Gene3D" id="2.30.110.10">
    <property type="entry name" value="Electron Transport, Fmn-binding Protein, Chain A"/>
    <property type="match status" value="1"/>
</dbReference>
<evidence type="ECO:0000313" key="3">
    <source>
        <dbReference type="Proteomes" id="UP001501599"/>
    </source>
</evidence>
<dbReference type="PANTHER" id="PTHR35802">
    <property type="entry name" value="PROTEASE SYNTHASE AND SPORULATION PROTEIN PAI 2"/>
    <property type="match status" value="1"/>
</dbReference>
<reference evidence="3" key="1">
    <citation type="journal article" date="2019" name="Int. J. Syst. Evol. Microbiol.">
        <title>The Global Catalogue of Microorganisms (GCM) 10K type strain sequencing project: providing services to taxonomists for standard genome sequencing and annotation.</title>
        <authorList>
            <consortium name="The Broad Institute Genomics Platform"/>
            <consortium name="The Broad Institute Genome Sequencing Center for Infectious Disease"/>
            <person name="Wu L."/>
            <person name="Ma J."/>
        </authorList>
    </citation>
    <scope>NUCLEOTIDE SEQUENCE [LARGE SCALE GENOMIC DNA]</scope>
    <source>
        <strain evidence="3">JCM 16026</strain>
    </source>
</reference>
<dbReference type="Pfam" id="PF04299">
    <property type="entry name" value="FMN_bind_2"/>
    <property type="match status" value="1"/>
</dbReference>
<feature type="compositionally biased region" description="Basic residues" evidence="1">
    <location>
        <begin position="12"/>
        <end position="26"/>
    </location>
</feature>
<gene>
    <name evidence="2" type="ORF">GCM10009846_20160</name>
</gene>
<comment type="caution">
    <text evidence="2">The sequence shown here is derived from an EMBL/GenBank/DDBJ whole genome shotgun (WGS) entry which is preliminary data.</text>
</comment>
<keyword evidence="3" id="KW-1185">Reference proteome</keyword>
<evidence type="ECO:0000313" key="2">
    <source>
        <dbReference type="EMBL" id="GAA2174392.1"/>
    </source>
</evidence>
<protein>
    <submittedName>
        <fullName evidence="2">FMN-binding negative transcriptional regulator</fullName>
    </submittedName>
</protein>
<dbReference type="InterPro" id="IPR012349">
    <property type="entry name" value="Split_barrel_FMN-bd"/>
</dbReference>
<name>A0ABP5MIH7_9MICO</name>
<proteinExistence type="predicted"/>
<dbReference type="PANTHER" id="PTHR35802:SF1">
    <property type="entry name" value="PROTEASE SYNTHASE AND SPORULATION PROTEIN PAI 2"/>
    <property type="match status" value="1"/>
</dbReference>
<accession>A0ABP5MIH7</accession>
<dbReference type="Proteomes" id="UP001501599">
    <property type="component" value="Unassembled WGS sequence"/>
</dbReference>
<organism evidence="2 3">
    <name type="scientific">Agrococcus versicolor</name>
    <dbReference type="NCBI Taxonomy" id="501482"/>
    <lineage>
        <taxon>Bacteria</taxon>
        <taxon>Bacillati</taxon>
        <taxon>Actinomycetota</taxon>
        <taxon>Actinomycetes</taxon>
        <taxon>Micrococcales</taxon>
        <taxon>Microbacteriaceae</taxon>
        <taxon>Agrococcus</taxon>
    </lineage>
</organism>
<dbReference type="InterPro" id="IPR007396">
    <property type="entry name" value="TR_PAI2-type"/>
</dbReference>
<evidence type="ECO:0000256" key="1">
    <source>
        <dbReference type="SAM" id="MobiDB-lite"/>
    </source>
</evidence>
<sequence length="262" mass="28268">MGRFAETAASHLIHRGRGGSPRRQRASKGGCEDRPVQPNPQYRVDDAAFVRRLVETHPWVTLVSHLPDGPVASHTPLLLDDAPGANAGDDLTFVTHLGRADARLHGLVGGDAPGRGTMLLVVQGDHDYVSPSWYLGADAGNVPTWNFEAVHAVCDVEVVSHAENVATLERLVAHFEGDRPGARRLDVTDEVEMGLAMGTSGLRLRVRSWTAKSKLSQNKSVETRRSVVAHLREIHPGLAARMQDVLEADLATTPTEPPTSAS</sequence>